<dbReference type="EMBL" id="JAJJMA010172756">
    <property type="protein sequence ID" value="MCL7036848.1"/>
    <property type="molecule type" value="Genomic_DNA"/>
</dbReference>
<dbReference type="SUPFAM" id="SSF51182">
    <property type="entry name" value="RmlC-like cupins"/>
    <property type="match status" value="1"/>
</dbReference>
<evidence type="ECO:0000256" key="1">
    <source>
        <dbReference type="ARBA" id="ARBA00001954"/>
    </source>
</evidence>
<dbReference type="CDD" id="cd20289">
    <property type="entry name" value="cupin_ADO"/>
    <property type="match status" value="1"/>
</dbReference>
<dbReference type="PANTHER" id="PTHR22966:SF29">
    <property type="entry name" value="PLANT CYSTEINE OXIDASE 3"/>
    <property type="match status" value="1"/>
</dbReference>
<protein>
    <recommendedName>
        <fullName evidence="3">cysteine dioxygenase</fullName>
        <ecNumber evidence="3">1.13.11.20</ecNumber>
    </recommendedName>
</protein>
<evidence type="ECO:0000256" key="3">
    <source>
        <dbReference type="ARBA" id="ARBA00013133"/>
    </source>
</evidence>
<dbReference type="GO" id="GO:0046872">
    <property type="term" value="F:metal ion binding"/>
    <property type="evidence" value="ECO:0007669"/>
    <property type="project" value="UniProtKB-KW"/>
</dbReference>
<proteinExistence type="inferred from homology"/>
<reference evidence="8" key="1">
    <citation type="submission" date="2022-03" db="EMBL/GenBank/DDBJ databases">
        <title>A functionally conserved STORR gene fusion in Papaver species that diverged 16.8 million years ago.</title>
        <authorList>
            <person name="Catania T."/>
        </authorList>
    </citation>
    <scope>NUCLEOTIDE SEQUENCE</scope>
    <source>
        <strain evidence="8">S-191538</strain>
    </source>
</reference>
<organism evidence="8 9">
    <name type="scientific">Papaver nudicaule</name>
    <name type="common">Iceland poppy</name>
    <dbReference type="NCBI Taxonomy" id="74823"/>
    <lineage>
        <taxon>Eukaryota</taxon>
        <taxon>Viridiplantae</taxon>
        <taxon>Streptophyta</taxon>
        <taxon>Embryophyta</taxon>
        <taxon>Tracheophyta</taxon>
        <taxon>Spermatophyta</taxon>
        <taxon>Magnoliopsida</taxon>
        <taxon>Ranunculales</taxon>
        <taxon>Papaveraceae</taxon>
        <taxon>Papaveroideae</taxon>
        <taxon>Papaver</taxon>
    </lineage>
</organism>
<dbReference type="InterPro" id="IPR012864">
    <property type="entry name" value="PCO/ADO"/>
</dbReference>
<evidence type="ECO:0000256" key="6">
    <source>
        <dbReference type="ARBA" id="ARBA00023004"/>
    </source>
</evidence>
<keyword evidence="5" id="KW-0560">Oxidoreductase</keyword>
<comment type="similarity">
    <text evidence="2">Belongs to the cysteine dioxygenase family.</text>
</comment>
<dbReference type="GO" id="GO:0017172">
    <property type="term" value="F:cysteine dioxygenase activity"/>
    <property type="evidence" value="ECO:0007669"/>
    <property type="project" value="UniProtKB-EC"/>
</dbReference>
<keyword evidence="6" id="KW-0408">Iron</keyword>
<evidence type="ECO:0000256" key="4">
    <source>
        <dbReference type="ARBA" id="ARBA00022723"/>
    </source>
</evidence>
<evidence type="ECO:0000256" key="7">
    <source>
        <dbReference type="ARBA" id="ARBA00024284"/>
    </source>
</evidence>
<gene>
    <name evidence="8" type="ORF">MKW94_019063</name>
</gene>
<dbReference type="AlphaFoldDB" id="A0AA41SMW4"/>
<accession>A0AA41SMW4</accession>
<evidence type="ECO:0000313" key="8">
    <source>
        <dbReference type="EMBL" id="MCL7036848.1"/>
    </source>
</evidence>
<dbReference type="PANTHER" id="PTHR22966">
    <property type="entry name" value="2-AMINOETHANETHIOL DIOXYGENASE"/>
    <property type="match status" value="1"/>
</dbReference>
<keyword evidence="4" id="KW-0479">Metal-binding</keyword>
<dbReference type="Proteomes" id="UP001177140">
    <property type="component" value="Unassembled WGS sequence"/>
</dbReference>
<comment type="caution">
    <text evidence="8">The sequence shown here is derived from an EMBL/GenBank/DDBJ whole genome shotgun (WGS) entry which is preliminary data.</text>
</comment>
<sequence length="251" mass="27601">MTKNSSSIQALYGLCRKTFTTPSGTPPASSQAIQKLCSLLDTIAPADVGLKENNADDDRGHGFFGESLFDRVGRWAQPITFMDIHECDNFTMCIFCLPTSSVIPLHDHPGMTVLSKILYGSMHVKGYDWVEPACVRKIGSFPVRLAKLVVDKVVTAPCEASALFPKSGGNLHCFTAVTPCAVLDVLAPPYGETAGRKCTYYHDYPYTSFPTESVDGISEGKEEEYAWLKEIDTPNDLYMRPGRYTGPRIQA</sequence>
<dbReference type="EC" id="1.13.11.20" evidence="3"/>
<dbReference type="InterPro" id="IPR014710">
    <property type="entry name" value="RmlC-like_jellyroll"/>
</dbReference>
<evidence type="ECO:0000313" key="9">
    <source>
        <dbReference type="Proteomes" id="UP001177140"/>
    </source>
</evidence>
<comment type="cofactor">
    <cofactor evidence="1">
        <name>Fe(2+)</name>
        <dbReference type="ChEBI" id="CHEBI:29033"/>
    </cofactor>
</comment>
<evidence type="ECO:0000256" key="5">
    <source>
        <dbReference type="ARBA" id="ARBA00023002"/>
    </source>
</evidence>
<name>A0AA41SMW4_PAPNU</name>
<evidence type="ECO:0000256" key="2">
    <source>
        <dbReference type="ARBA" id="ARBA00006622"/>
    </source>
</evidence>
<dbReference type="InterPro" id="IPR011051">
    <property type="entry name" value="RmlC_Cupin_sf"/>
</dbReference>
<keyword evidence="9" id="KW-1185">Reference proteome</keyword>
<dbReference type="GO" id="GO:0070483">
    <property type="term" value="P:detection of hypoxia"/>
    <property type="evidence" value="ECO:0007669"/>
    <property type="project" value="UniProtKB-ARBA"/>
</dbReference>
<comment type="catalytic activity">
    <reaction evidence="7">
        <text>L-cysteine + O2 = 3-sulfino-L-alanine + H(+)</text>
        <dbReference type="Rhea" id="RHEA:20441"/>
        <dbReference type="ChEBI" id="CHEBI:15378"/>
        <dbReference type="ChEBI" id="CHEBI:15379"/>
        <dbReference type="ChEBI" id="CHEBI:35235"/>
        <dbReference type="ChEBI" id="CHEBI:61085"/>
        <dbReference type="EC" id="1.13.11.20"/>
    </reaction>
    <physiologicalReaction direction="left-to-right" evidence="7">
        <dbReference type="Rhea" id="RHEA:20442"/>
    </physiologicalReaction>
</comment>
<dbReference type="Gene3D" id="2.60.120.10">
    <property type="entry name" value="Jelly Rolls"/>
    <property type="match status" value="1"/>
</dbReference>
<dbReference type="Pfam" id="PF07847">
    <property type="entry name" value="PCO_ADO"/>
    <property type="match status" value="1"/>
</dbReference>